<proteinExistence type="predicted"/>
<reference evidence="1 2" key="1">
    <citation type="submission" date="2015-09" db="EMBL/GenBank/DDBJ databases">
        <authorList>
            <consortium name="Pathogen Informatics"/>
        </authorList>
    </citation>
    <scope>NUCLEOTIDE SEQUENCE [LARGE SCALE GENOMIC DNA]</scope>
    <source>
        <strain evidence="1 2">2789STDY5834865</strain>
    </source>
</reference>
<dbReference type="EMBL" id="CZAB01000070">
    <property type="protein sequence ID" value="CUP98959.1"/>
    <property type="molecule type" value="Genomic_DNA"/>
</dbReference>
<dbReference type="RefSeq" id="WP_057572832.1">
    <property type="nucleotide sequence ID" value="NZ_CZAB01000070.1"/>
</dbReference>
<name>A0A174SWN9_9FIRM</name>
<organism evidence="1 2">
    <name type="scientific">Enterocloster clostridioformis</name>
    <dbReference type="NCBI Taxonomy" id="1531"/>
    <lineage>
        <taxon>Bacteria</taxon>
        <taxon>Bacillati</taxon>
        <taxon>Bacillota</taxon>
        <taxon>Clostridia</taxon>
        <taxon>Lachnospirales</taxon>
        <taxon>Lachnospiraceae</taxon>
        <taxon>Enterocloster</taxon>
    </lineage>
</organism>
<evidence type="ECO:0000313" key="1">
    <source>
        <dbReference type="EMBL" id="CUP98959.1"/>
    </source>
</evidence>
<accession>A0A174SWN9</accession>
<evidence type="ECO:0000313" key="2">
    <source>
        <dbReference type="Proteomes" id="UP000095512"/>
    </source>
</evidence>
<sequence>MQAASNEYKDMMRRKWRNPLSHLRVTIGLINQQAQASAYIPEPDMYTYYSDLVKPMDNYKVQELYATCDQDYTTVDGSMYFLPRDAADVVLNQGIVTDGLQGEIEIRFPVQYDIKGLTVEFGKAYPVEFTIISDKRTMDVTGNMSGHYVTEEIFPAATFLRFVPSVMANGQSRLRINQITMGIGIYFDSKKILSATKKEHISPISEELPTIDFSVTVDNKDRAYDVENEESTVNFLEIGQSIEALYGQAMDDGTIEWIPGTSLALKSWSADDTEMDFQASDRFDGMDGTYYRGRYHPDGMSLYDMAVDVLADAQVDYRDYWIDPYLKDVLVVNPMPVVAHKEALQLIANAGRCILYQDRTGRIILKSSFVPDMEAASDNETYFSHASAILDHAEKEVYALPGQDYTGTSGAQYFLPRQTTNGATYLNTGYVSEAVAEEDGLFTDNPTVEITTEAAYKCFGLTLEFGRNWPDTVIFHAYYNNAAMEDYTVPGLTQTYVVSHEFPEFDRLVLEFSKGCPNNRVALDNIIFGDSTDYVLEYGVELTKTPKGTQLAKVRELQVVRTIYNLSTEDAKELARETISVTALDNRYTFYFSNPSYDLKTYVPVYVEATNMVQNGSFDTGVTGWLNAQYDAARKCTYVVSEDGNAVHIVQTVQMISGHKYYLRGNFMREESPGEYSGNDECDLVRAIANRESFNINLRPETIAPDGVWHTKSAIDTVEITGEWDLRIYTYGNKRLYTDSLLLVDLTAAWGIGNEPDIEWCDKFIGYFTGIASIPKYGCEIVGSSAYYATVELTGITGPTEVVVTGREYVTTQSKVSRQLNPTGSLEAWNNPLVSDTVHAANLADWIGDYMKSDREYDLSYRGEPRIDANDIAFLENKYVPDLLIRVTDHTLKFNGGLSGTIKARRDMSYVATAKNRLAGQ</sequence>
<dbReference type="Proteomes" id="UP000095512">
    <property type="component" value="Unassembled WGS sequence"/>
</dbReference>
<dbReference type="AlphaFoldDB" id="A0A174SWN9"/>
<protein>
    <submittedName>
        <fullName evidence="1">Uncharacterized protein</fullName>
    </submittedName>
</protein>
<gene>
    <name evidence="1" type="ORF">ERS852480_04579</name>
</gene>